<feature type="compositionally biased region" description="Low complexity" evidence="10">
    <location>
        <begin position="4284"/>
        <end position="4293"/>
    </location>
</feature>
<evidence type="ECO:0000256" key="3">
    <source>
        <dbReference type="ARBA" id="ARBA00022729"/>
    </source>
</evidence>
<feature type="region of interest" description="Disordered" evidence="10">
    <location>
        <begin position="1604"/>
        <end position="1625"/>
    </location>
</feature>
<feature type="region of interest" description="Disordered" evidence="10">
    <location>
        <begin position="4714"/>
        <end position="4737"/>
    </location>
</feature>
<feature type="region of interest" description="Disordered" evidence="10">
    <location>
        <begin position="133"/>
        <end position="207"/>
    </location>
</feature>
<feature type="compositionally biased region" description="Low complexity" evidence="10">
    <location>
        <begin position="3340"/>
        <end position="3458"/>
    </location>
</feature>
<feature type="region of interest" description="Disordered" evidence="10">
    <location>
        <begin position="2375"/>
        <end position="2589"/>
    </location>
</feature>
<dbReference type="Pfam" id="PF08742">
    <property type="entry name" value="C8"/>
    <property type="match status" value="3"/>
</dbReference>
<dbReference type="Proteomes" id="UP001295444">
    <property type="component" value="Chromosome 12"/>
</dbReference>
<feature type="chain" id="PRO_5041975017" evidence="11">
    <location>
        <begin position="26"/>
        <end position="5233"/>
    </location>
</feature>
<keyword evidence="6 9" id="KW-1015">Disulfide bond</keyword>
<reference evidence="15" key="1">
    <citation type="submission" date="2022-03" db="EMBL/GenBank/DDBJ databases">
        <authorList>
            <person name="Alioto T."/>
            <person name="Alioto T."/>
            <person name="Gomez Garrido J."/>
        </authorList>
    </citation>
    <scope>NUCLEOTIDE SEQUENCE</scope>
</reference>
<feature type="region of interest" description="Disordered" evidence="10">
    <location>
        <begin position="5202"/>
        <end position="5233"/>
    </location>
</feature>
<feature type="domain" description="VWFC" evidence="13">
    <location>
        <begin position="4947"/>
        <end position="5016"/>
    </location>
</feature>
<dbReference type="PANTHER" id="PTHR11339:SF399">
    <property type="entry name" value="MUCIN-5AC-LIKE"/>
    <property type="match status" value="1"/>
</dbReference>
<feature type="region of interest" description="Disordered" evidence="10">
    <location>
        <begin position="2725"/>
        <end position="2849"/>
    </location>
</feature>
<feature type="region of interest" description="Disordered" evidence="10">
    <location>
        <begin position="1656"/>
        <end position="1720"/>
    </location>
</feature>
<feature type="compositionally biased region" description="Basic and acidic residues" evidence="10">
    <location>
        <begin position="2917"/>
        <end position="2941"/>
    </location>
</feature>
<feature type="region of interest" description="Disordered" evidence="10">
    <location>
        <begin position="4377"/>
        <end position="4542"/>
    </location>
</feature>
<dbReference type="SUPFAM" id="SSF57567">
    <property type="entry name" value="Serine protease inhibitors"/>
    <property type="match status" value="3"/>
</dbReference>
<dbReference type="InterPro" id="IPR001007">
    <property type="entry name" value="VWF_dom"/>
</dbReference>
<dbReference type="PROSITE" id="PS51233">
    <property type="entry name" value="VWFD"/>
    <property type="match status" value="3"/>
</dbReference>
<feature type="signal peptide" evidence="11">
    <location>
        <begin position="1"/>
        <end position="25"/>
    </location>
</feature>
<proteinExistence type="predicted"/>
<feature type="compositionally biased region" description="Low complexity" evidence="10">
    <location>
        <begin position="2991"/>
        <end position="3198"/>
    </location>
</feature>
<feature type="region of interest" description="Disordered" evidence="10">
    <location>
        <begin position="4280"/>
        <end position="4312"/>
    </location>
</feature>
<dbReference type="InterPro" id="IPR025155">
    <property type="entry name" value="WxxW_domain"/>
</dbReference>
<keyword evidence="5" id="KW-0186">Copper</keyword>
<dbReference type="FunFam" id="2.10.25.10:FF:000414">
    <property type="entry name" value="von Willebrand factor"/>
    <property type="match status" value="1"/>
</dbReference>
<evidence type="ECO:0000256" key="9">
    <source>
        <dbReference type="PROSITE-ProRule" id="PRU00039"/>
    </source>
</evidence>
<feature type="region of interest" description="Disordered" evidence="10">
    <location>
        <begin position="3258"/>
        <end position="3290"/>
    </location>
</feature>
<dbReference type="PROSITE" id="PS01225">
    <property type="entry name" value="CTCK_2"/>
    <property type="match status" value="1"/>
</dbReference>
<keyword evidence="2" id="KW-0964">Secreted</keyword>
<evidence type="ECO:0000313" key="15">
    <source>
        <dbReference type="EMBL" id="CAH2325424.1"/>
    </source>
</evidence>
<feature type="domain" description="VWFD" evidence="14">
    <location>
        <begin position="583"/>
        <end position="758"/>
    </location>
</feature>
<comment type="subunit">
    <text evidence="8">Homomultimer; disulfide-linked. The N- and C-terminus mediate their assembly into higher order structures to form filaments. The CTCK domains of two polypeptides associate in the endoplasmic reticulum to generate intermolecularly disulfide-bonded dimers. These dimers progress to the Golgi apparatus, which is a more acidic environment than the endoplasmic reticulum. Under acidic conditions, the N-termini form non-covalent intermolecular interactions that juxtapose assemblies from different CTCK-linked dimers to produce long, disulfide-linked polymers that remain highly compact until secretion.</text>
</comment>
<feature type="compositionally biased region" description="Basic and acidic residues" evidence="10">
    <location>
        <begin position="2307"/>
        <end position="2331"/>
    </location>
</feature>
<feature type="region of interest" description="Disordered" evidence="10">
    <location>
        <begin position="4024"/>
        <end position="4055"/>
    </location>
</feature>
<feature type="compositionally biased region" description="Basic and acidic residues" evidence="10">
    <location>
        <begin position="2657"/>
        <end position="2681"/>
    </location>
</feature>
<dbReference type="Pfam" id="PF00094">
    <property type="entry name" value="VWD"/>
    <property type="match status" value="3"/>
</dbReference>
<evidence type="ECO:0000256" key="1">
    <source>
        <dbReference type="ARBA" id="ARBA00004613"/>
    </source>
</evidence>
<feature type="region of interest" description="Disordered" evidence="10">
    <location>
        <begin position="3334"/>
        <end position="3458"/>
    </location>
</feature>
<feature type="region of interest" description="Disordered" evidence="10">
    <location>
        <begin position="3594"/>
        <end position="3718"/>
    </location>
</feature>
<keyword evidence="7" id="KW-0325">Glycoprotein</keyword>
<feature type="compositionally biased region" description="Basic and acidic residues" evidence="10">
    <location>
        <begin position="4610"/>
        <end position="4640"/>
    </location>
</feature>
<dbReference type="SMART" id="SM00216">
    <property type="entry name" value="VWD"/>
    <property type="match status" value="3"/>
</dbReference>
<dbReference type="GO" id="GO:0031012">
    <property type="term" value="C:extracellular matrix"/>
    <property type="evidence" value="ECO:0007669"/>
    <property type="project" value="TreeGrafter"/>
</dbReference>
<evidence type="ECO:0000256" key="10">
    <source>
        <dbReference type="SAM" id="MobiDB-lite"/>
    </source>
</evidence>
<keyword evidence="4" id="KW-0677">Repeat</keyword>
<dbReference type="InterPro" id="IPR002919">
    <property type="entry name" value="TIL_dom"/>
</dbReference>
<evidence type="ECO:0000256" key="11">
    <source>
        <dbReference type="SAM" id="SignalP"/>
    </source>
</evidence>
<dbReference type="SMART" id="SM00215">
    <property type="entry name" value="VWC_out"/>
    <property type="match status" value="2"/>
</dbReference>
<dbReference type="FunFam" id="2.10.25.10:FF:000153">
    <property type="entry name" value="MUC5B isoform 1"/>
    <property type="match status" value="1"/>
</dbReference>
<feature type="disulfide bond" evidence="9">
    <location>
        <begin position="5131"/>
        <end position="5185"/>
    </location>
</feature>
<feature type="compositionally biased region" description="Low complexity" evidence="10">
    <location>
        <begin position="2121"/>
        <end position="2239"/>
    </location>
</feature>
<feature type="compositionally biased region" description="Low complexity" evidence="10">
    <location>
        <begin position="3860"/>
        <end position="3964"/>
    </location>
</feature>
<feature type="disulfide bond" evidence="9">
    <location>
        <begin position="5135"/>
        <end position="5187"/>
    </location>
</feature>
<feature type="compositionally biased region" description="Basic and acidic residues" evidence="10">
    <location>
        <begin position="3786"/>
        <end position="3810"/>
    </location>
</feature>
<feature type="compositionally biased region" description="Basic and acidic residues" evidence="10">
    <location>
        <begin position="1788"/>
        <end position="1810"/>
    </location>
</feature>
<feature type="region of interest" description="Disordered" evidence="10">
    <location>
        <begin position="2115"/>
        <end position="2239"/>
    </location>
</feature>
<feature type="region of interest" description="Disordered" evidence="10">
    <location>
        <begin position="2909"/>
        <end position="2941"/>
    </location>
</feature>
<dbReference type="InterPro" id="IPR014853">
    <property type="entry name" value="VWF/SSPO/ZAN-like_Cys-rich_dom"/>
</dbReference>
<comment type="caution">
    <text evidence="9">Lacks conserved residue(s) required for the propagation of feature annotation.</text>
</comment>
<keyword evidence="16" id="KW-1185">Reference proteome</keyword>
<evidence type="ECO:0000256" key="8">
    <source>
        <dbReference type="ARBA" id="ARBA00063950"/>
    </source>
</evidence>
<feature type="compositionally biased region" description="Low complexity" evidence="10">
    <location>
        <begin position="3600"/>
        <end position="3718"/>
    </location>
</feature>
<feature type="region of interest" description="Disordered" evidence="10">
    <location>
        <begin position="2985"/>
        <end position="3198"/>
    </location>
</feature>
<feature type="region of interest" description="Disordered" evidence="10">
    <location>
        <begin position="2649"/>
        <end position="2681"/>
    </location>
</feature>
<feature type="compositionally biased region" description="Basic and acidic residues" evidence="10">
    <location>
        <begin position="4294"/>
        <end position="4312"/>
    </location>
</feature>
<dbReference type="FunFam" id="2.10.25.10:FF:000674">
    <property type="entry name" value="Mucin-2"/>
    <property type="match status" value="1"/>
</dbReference>
<dbReference type="Pfam" id="PF13330">
    <property type="entry name" value="Mucin2_WxxW"/>
    <property type="match status" value="12"/>
</dbReference>
<protein>
    <submittedName>
        <fullName evidence="15">Mucin-5B</fullName>
    </submittedName>
</protein>
<dbReference type="SMART" id="SM00041">
    <property type="entry name" value="CT"/>
    <property type="match status" value="1"/>
</dbReference>
<dbReference type="SMART" id="SM00832">
    <property type="entry name" value="C8"/>
    <property type="match status" value="3"/>
</dbReference>
<dbReference type="Gene3D" id="2.10.25.10">
    <property type="entry name" value="Laminin"/>
    <property type="match status" value="3"/>
</dbReference>
<dbReference type="GO" id="GO:0005615">
    <property type="term" value="C:extracellular space"/>
    <property type="evidence" value="ECO:0007669"/>
    <property type="project" value="TreeGrafter"/>
</dbReference>
<feature type="region of interest" description="Disordered" evidence="10">
    <location>
        <begin position="2299"/>
        <end position="2331"/>
    </location>
</feature>
<feature type="region of interest" description="Disordered" evidence="10">
    <location>
        <begin position="4100"/>
        <end position="4221"/>
    </location>
</feature>
<feature type="compositionally biased region" description="Polar residues" evidence="10">
    <location>
        <begin position="169"/>
        <end position="207"/>
    </location>
</feature>
<feature type="compositionally biased region" description="Basic and acidic residues" evidence="10">
    <location>
        <begin position="3526"/>
        <end position="3537"/>
    </location>
</feature>
<evidence type="ECO:0000256" key="5">
    <source>
        <dbReference type="ARBA" id="ARBA00023008"/>
    </source>
</evidence>
<dbReference type="Pfam" id="PF01826">
    <property type="entry name" value="TIL"/>
    <property type="match status" value="1"/>
</dbReference>
<dbReference type="PANTHER" id="PTHR11339">
    <property type="entry name" value="EXTRACELLULAR MATRIX GLYCOPROTEIN RELATED"/>
    <property type="match status" value="1"/>
</dbReference>
<feature type="compositionally biased region" description="Basic and acidic residues" evidence="10">
    <location>
        <begin position="2047"/>
        <end position="2071"/>
    </location>
</feature>
<evidence type="ECO:0000256" key="2">
    <source>
        <dbReference type="ARBA" id="ARBA00022525"/>
    </source>
</evidence>
<evidence type="ECO:0000256" key="7">
    <source>
        <dbReference type="ARBA" id="ARBA00023180"/>
    </source>
</evidence>
<evidence type="ECO:0000256" key="4">
    <source>
        <dbReference type="ARBA" id="ARBA00022737"/>
    </source>
</evidence>
<evidence type="ECO:0000256" key="6">
    <source>
        <dbReference type="ARBA" id="ARBA00023157"/>
    </source>
</evidence>
<feature type="domain" description="VWFD" evidence="14">
    <location>
        <begin position="230"/>
        <end position="400"/>
    </location>
</feature>
<feature type="compositionally biased region" description="Low complexity" evidence="10">
    <location>
        <begin position="2381"/>
        <end position="2589"/>
    </location>
</feature>
<feature type="compositionally biased region" description="Low complexity" evidence="10">
    <location>
        <begin position="2731"/>
        <end position="2849"/>
    </location>
</feature>
<feature type="region of interest" description="Disordered" evidence="10">
    <location>
        <begin position="1856"/>
        <end position="1979"/>
    </location>
</feature>
<feature type="compositionally biased region" description="Low complexity" evidence="10">
    <location>
        <begin position="4106"/>
        <end position="4221"/>
    </location>
</feature>
<feature type="region of interest" description="Disordered" evidence="10">
    <location>
        <begin position="3778"/>
        <end position="3810"/>
    </location>
</feature>
<name>A0AAD1WTD2_PELCU</name>
<dbReference type="Pfam" id="PF25962">
    <property type="entry name" value="TIL_OTOGL_Mucin"/>
    <property type="match status" value="1"/>
</dbReference>
<dbReference type="InterPro" id="IPR058753">
    <property type="entry name" value="TIL_OTOGL_Mucin"/>
</dbReference>
<dbReference type="PROSITE" id="PS50184">
    <property type="entry name" value="VWFC_2"/>
    <property type="match status" value="1"/>
</dbReference>
<feature type="compositionally biased region" description="Basic and acidic residues" evidence="10">
    <location>
        <begin position="4032"/>
        <end position="4043"/>
    </location>
</feature>
<feature type="compositionally biased region" description="Basic and acidic residues" evidence="10">
    <location>
        <begin position="3266"/>
        <end position="3290"/>
    </location>
</feature>
<evidence type="ECO:0000259" key="14">
    <source>
        <dbReference type="PROSITE" id="PS51233"/>
    </source>
</evidence>
<accession>A0AAD1WTD2</accession>
<comment type="subcellular location">
    <subcellularLocation>
        <location evidence="1">Secreted</location>
    </subcellularLocation>
</comment>
<dbReference type="InterPro" id="IPR001846">
    <property type="entry name" value="VWF_type-D"/>
</dbReference>
<dbReference type="InterPro" id="IPR050780">
    <property type="entry name" value="Mucin_vWF_Thrombospondin_sf"/>
</dbReference>
<dbReference type="InterPro" id="IPR006207">
    <property type="entry name" value="Cys_knot_C"/>
</dbReference>
<dbReference type="CDD" id="cd19941">
    <property type="entry name" value="TIL"/>
    <property type="match status" value="3"/>
</dbReference>
<dbReference type="EMBL" id="OW240923">
    <property type="protein sequence ID" value="CAH2325424.1"/>
    <property type="molecule type" value="Genomic_DNA"/>
</dbReference>
<dbReference type="PROSITE" id="PS01185">
    <property type="entry name" value="CTCK_1"/>
    <property type="match status" value="1"/>
</dbReference>
<feature type="region of interest" description="Disordered" evidence="10">
    <location>
        <begin position="3518"/>
        <end position="3549"/>
    </location>
</feature>
<evidence type="ECO:0000313" key="16">
    <source>
        <dbReference type="Proteomes" id="UP001295444"/>
    </source>
</evidence>
<keyword evidence="3 11" id="KW-0732">Signal</keyword>
<feature type="region of interest" description="Disordered" evidence="10">
    <location>
        <begin position="3854"/>
        <end position="3964"/>
    </location>
</feature>
<evidence type="ECO:0000259" key="13">
    <source>
        <dbReference type="PROSITE" id="PS50184"/>
    </source>
</evidence>
<feature type="region of interest" description="Disordered" evidence="10">
    <location>
        <begin position="4757"/>
        <end position="4789"/>
    </location>
</feature>
<evidence type="ECO:0000259" key="12">
    <source>
        <dbReference type="PROSITE" id="PS01225"/>
    </source>
</evidence>
<dbReference type="InterPro" id="IPR036084">
    <property type="entry name" value="Ser_inhib-like_sf"/>
</dbReference>
<feature type="compositionally biased region" description="Low complexity" evidence="10">
    <location>
        <begin position="1862"/>
        <end position="1979"/>
    </location>
</feature>
<organism evidence="15 16">
    <name type="scientific">Pelobates cultripes</name>
    <name type="common">Western spadefoot toad</name>
    <dbReference type="NCBI Taxonomy" id="61616"/>
    <lineage>
        <taxon>Eukaryota</taxon>
        <taxon>Metazoa</taxon>
        <taxon>Chordata</taxon>
        <taxon>Craniata</taxon>
        <taxon>Vertebrata</taxon>
        <taxon>Euteleostomi</taxon>
        <taxon>Amphibia</taxon>
        <taxon>Batrachia</taxon>
        <taxon>Anura</taxon>
        <taxon>Pelobatoidea</taxon>
        <taxon>Pelobatidae</taxon>
        <taxon>Pelobates</taxon>
    </lineage>
</organism>
<feature type="region of interest" description="Disordered" evidence="10">
    <location>
        <begin position="4601"/>
        <end position="4640"/>
    </location>
</feature>
<sequence length="5233" mass="553766">MGLCRGMWIPTTCLVIVLTCLQVQAANKILKPLKNTNDVSNENSASGSNVNSASGANKLLKSLKNSVEDSSGKSVAAANNLLKSFQNSIQEDSRDQSSAVDDNILQSSKNSIKDASGQFKAAANNLLKSFQNSIQEDSRDQSSEDNISKSSKSDIKDASGQSKAGAKNNLKSSKNSGGQDTSGAKNYLKSSKNSNGQDTSDQNSKSSKLIFISPTTPPVFRSLSSAHNSRVCSTWGNYHFKTFDGDIFYYPGTCNYLYASNCHSNFEEFNIQIRRSVVEGLPTITDISMKIDGIFIELKSGSITFNGDIVEMPYAYSGIQIDRRGMYIRVNAKLGLEFMWNEDDAVLLELDTKFANQTCGLCGDFNGIPIYNEFISNNVQLTGIQYGNLQKYNGPTETCLDLTMTVKDGCTDLSRICEVTLTSSAFLSCNKLVDPMQYINACVQDLCRCAKNATGFCLCNTFTEYSRQCAHAGGVPGNWRRDSLCPLTCNQNLQYKECGNPCPNTCTNLEHSSVCDSHCIDGCFCPEGTVYDDINNAGCIPRQQCSCSYNGNVYAAGTGFSEKCQSCTCADGKWKCAEDACLGSCSVVGGSHITSFDATQYTFHGDCSYVLAKTCNGPTFSILGELLQCGLTNTETCLKSITLILDGGNELIYIKPCGSVYVNSVFTQLPVSTASVTIFKPSTFFIIVQTAIGVQIQVQLVPMMQVYLSVDPSYSSKLCGLCGNFNKIQADDFTVLSGVVEGTGSSFANTWKTQADCPNVKNSFENPCSLSIENEQYAEHWCALITDPNGPFAACHLKVNPTTYQSNCMFDTCNCENTEDCMCAALSSYAHACSSAGIVLKGWRKNICNTYTSTCPKTLIYSYHVRSCQSTCRSLSEHDITCDISFVPVDGCICQNGTYLDDSGVCVLPTSCPCYYKGTAVPPGEVVHDNGALCTCTKGKLDCIGEKPPVTSCSAPMFYFDCTNKTAGTRGSECQKSCQTLDMNCYSTQCVSGCLCPVGYITDGKGGCVTEDQCPCLHNNEVYLPGAKINMKCNTCVCRNRNWDCTTESCMSTCSVYGDGHYVTFDSKRYSFNGDCEYTLAQDYCGDSAGGSFRIITENIPCGTTGTTCSKSIKVYLGNTELILAEDNLQVVKRNDGQNVPYKVHQMGIYMVIEAVNGLVLTWDQKTSIYIKLESNFKGKVCGLCGNYDGNSVNDFTTRSFSVVGDVIEFGNSWKLSPSCLDSVAIGDPCSSNLYRKAWSQRQCSVIKSDTFASCHPLVNAISYYDACVNDACACDTGGDCECFCTAVAAYAQACSEAGACVTWRSPTMCPVFCDYYNSEGHCEWHYKACGAPCMKTCRNRGGTCYHKLSGLEGCYPSCPEDRPYFDEETMKCVPTCDCYDKNGTIYNIGDFMPREDEKENCTTWTCTKEGKQCTDHGCIYEKRMYKDGDVIYNTTDGIGGCIIAICVNSTINRTNTNCYQSTTTVSTTTFVFSTTSPIATTSSPVITVCSVDASTVSCNWTDWYDVTYPKYGNNKGDFETFENIRKFGYNICDAPQNIECRAKEFPDEKLQDLKQDLICNKDIGLLCLNSKNYPLCYNYEIRVQCCVANNKCYTTETETTESIPTVSTKVTSPPSTYSSVSTSAHLSTTSTKTTPVISTSTPSFTISSTKVTLSSSTRSTTSTSSPSTPSTPQSVSTLTSSSTSSSTSSLTTSKPTSTKTVLTSSTPSSSSTTSTSTLVTTSTTCPYTMNCRYTNWIDENKPTKGRSGGEYENLLTLKSRGYQVCSESEMMNSIQCDAVETSGSSSERAKSSGEKAHSSSERARSSSEEAKEVYSCDLQNGLVCLNSKQKGFLNNQCSNYRIRILCCAKYCGPPTTPPPTESTSVVSSTTATSTKVTSSSSTPSTTSTSTKVTSYTPSTTSISTKVTSSSTPSTPYSVSTSTPSSTPSSTTTSTVTTPIVSTSSSTSSLTTSKPTSTTRVVTSSTPSSSSTTSTSTLVTTSTTCPYTMNCRYTNWIDENKPTKGRSGGEYENLLTLKSKGYQVCSESEMMNSIQCDAVETSGSSGERAKSSGEKAKSSSERARSSSEEAKEVYSCDLQNGLVCLNSKQKGFLNNQCSNYRIRILCCAKYCGPPTTPPPTESTSVVSSTTATSTKVTSSSSTPSTTSTSTKVTSYTPSTTSISTKVTSSSSTPSTPYSVSTSTPSSTPSSTTTSTITTPIVSTSSSTSSLTTSKPTSTTTVVTSSTPSSSSTTSTSTLVTTSTTCPYTMNCRYTNWIDENKPTKGRSGGEYENLLTLKSKGYQVCSESEMMNSIQCDAVETSGSSGERAKSSGEKAKSSSERARSSSEEAKEVYSCDLQNGLVCLNSKQKGFLNNQCSNYRIRILCCAKYCGPPTTPPPTESTSVVSSTTATSTKVTSSSSTPSTTSTSTKVTSYTPSTTSISTKVTSSSSTPSTPYSVSTSTPSSTPSSTTTSTITTPIVSTSSSKSSLTTSKPISTTTVVTSSTPSSSSTTSTSTSTKLTSSYTPSTTSTSTNVTSSSTPSIPHSVSTSTPSSTPSSTTTSTITTPIVSTSSSTSSSLTTSNPASTTRVVTSSTPSSSSTTSTSTLVTTSTTCPYTMNCRYTNWIDENKPTKGRSGGEYENLLTLKSRGYQVCSESEMMNSIQCDAVETSGSSGERAKSSGEKEKSSSERARSSSEEAKEVYSCDLQNGLVCLNSKQKGFLNNQCSNYRIRILCCAKYCGPPTTPPPTESTSVVSSTTATSTKVTSSSSTPSTTSTSTKVTSYTPSTTSISTKVTSSSSTPSTPYSVSTSTPSSTPSSTTTSTITTPIVSTSSSTSSLTTSKPSSTTRVVTSSTPSSSSTTSTSTLVTTSTTCPYTMNCRYTNWIDENKPTKGRSGGEYENLLTLKSRGYQVCSESEMMNSIQCDAVETSGSSGERAKSSGEKAKSSSERARSSSEEAKEVYSCDLQNGLVCLNSKQKGFLNNQCSNYRIRILCCAKYCGPPTTPPPTESTSVVSSTTATSTKVTSSSTPSTTSTSTKVTSYTPSTTSISTKVTSSSSTPSTPYSVSTSTPSSTPSSTTTSTITTPIVSTSSSTSSLTTSKPSSTTRVVTSSTPSSSSTTSTSTSTKLTSSYTPSTTSTSTNVTSSSTPSIPHSVSTSTPSSTPSSTTTSTITTPIVSTSSSTSSSLTTSNPASTTRVVTSSTPSSSSTTSTSTLVTTSTTCPYTMNCRYTNWIDENKPTKGRSGGEYENLLTLKSRGYQVCSESEMMNSIQCDAVETSGSSGERAKSSGEKEKSSSERARSSSEEAKEVYSCDLQNGLVCLNSKQKGFLNNQCSNYRIRILCCAKYCGPPTTPPPTESTSVVSSTTATSTKVTSSSSTPSTTSTSTKVTSYTPSTTSISTKVTSSSSTPSTPYSVSTSTPSSTPSSTTTSTITTPIVSTSSSTSSLTTSKPTSTTRVVTSSTPSSSSTTSTSTLVTTSTTCPYTMNCRYTNWIDENKPTKGRSGGEYENLLTLKSRGYQVCSESEMMNSIQCDAVETSGSSGERAKSSGEKAKSSSEQARSSSEEAKEVYSCDLQNGLVCLNSKQKGFLNNQCSNYRIRILCCAKYCAPPTTPPPTESSSVVSSTTATSTKVTSSSSTPSTTSTSTKVTSSYTPSTTSISTKVTSSSSTPSTPYSVSTSTPSSTPSSTTTSTITTPIVSSSTSSSLTTSNPSSTTTVVTSSTPTSSSTTSTSTLVTTSTTCPYTMNCRYTNWIDENKPTKGKSGGEYENLLTLKSRGYQVCSESEMMNSIQCDAVETSGSSGERAKSSGEKAKSSSERARSSSEEAKEVYSCDLQNGLVCLNSKQKGFLNNQCSNYRIRILCCAKYCGPPTTPPPTESTSVVSSTTATSTKVTSSSSTPSTTSTSTKVTSSSSTPSTPHSVSTSTPSSTPSSTTTSTITTPIVSTSSSSSSLTTSNPASTTTVVTSSTPTSSSTTSTSTLVTTSTTCPYTMNCRYTNWIDENKPTKGKSGGEYENLLTLKSRGYQVCSESEMMNSIQCDAVETSGSSGERAKSSGEKAKSSSEQARSSSEEAKEVYSCDLQNGLVCLNSKQKGFLNNQCSNYRIRILCCAKYCAPPTTPPPTESSSVVSSTTATSTKVTSSSSTPSTTSTSTKVTSSYTPSTTSISTKVTSSSSTPSTPYSVSTSTPSSTTTSTITTPIVSTSSSTSSLTTSKPTSTTTVVTSSTPSSSSTTSTSTLVTTSTTCPYTMNCRYTNWIDENKPTKGRSGGEYENLLTLKSRGYQVCSESEMMNSIQCDAVETSGSSGEGSKSSGEKAKSSSERARSSSEEAKEVYSCDLQNGLVCLNSKQKGFLNNQCSNYRIRILCCAKYCGPSTTPPPTELTSVVSSTTATSTKVTSSLSTPSIPHSVSTLTPSSTPSSTTTSTITTPIVSTSSSTSSLTTSKPTSTSTVVTSSTPSSSSTTSTSTSTKLTSSYTPSTISTSTNVTSSSSTPSTPHSVSTSTPSSTPSSTTTSTITTPIVSTSSSTSSSLTTSNPASTTTVVTSSTPTSSSTTSSSTLVTASTTCPYTMNCRYTNWIDENKPTKGSSGGEYENLLTLKSRGDQVCLESEMMSSIQCDAVETSGSSGERAHSSGERAKSSGEKAHSSSERARSSSEEAKEVYSCDLQNGLVCLNSKQKSFLNNQCSNYRIRILCCAKYCGPPTTPPPTNSTYVVSSTTSTSTVSTKVTLSSTPSTKYSVSTSPPYSTTTSTKTTTSVSTSSLSTAMSSSFVTITSTSGTTSPPVSTSLFSTSSTSSTSNSTPLSTTVSQPFSSSKLTTFPVSSETTPPTSSTIYSTVSTSTSCFCQVNQSLFSPGDIIYRTVDKAGCEYYAKCSSQCQPERYVGDCISTSAPTTISVPTISGFTTPTVSTNTTSVISTTTTIPVTSVPECGECVCQMPKCGSGYRVVSFLPPGACCVNITCVPDSVCVVGTDVYQRGSVIPQPKDACQTCLCSSEMDMTAEFYAVKCTPIVCQKTCSQGYQYREKSGQCCGECVPIQCTMKKDNNTSVDIKIGETYRTNISACSYYECEEENGVPVLTKVKKVCQTLDLTKCDLSTLAYDQDGCCRTCKPITVISATEQPKVIEDCSVRKNVTVLKQDDCVAQVELTYCGGPCMGSSMYSISTKSIDHKCTCCTEREVGQKTVQLLCANGRRLSYTYTNVISCGCAGATCTPENGLSEKQKYSKESQSHSQESQSQSKERQSAQIRNQFKS</sequence>
<feature type="region of interest" description="Disordered" evidence="10">
    <location>
        <begin position="1779"/>
        <end position="1810"/>
    </location>
</feature>
<feature type="domain" description="VWFD" evidence="14">
    <location>
        <begin position="1052"/>
        <end position="1221"/>
    </location>
</feature>
<dbReference type="SMART" id="SM00214">
    <property type="entry name" value="VWC"/>
    <property type="match status" value="3"/>
</dbReference>
<feature type="region of interest" description="Disordered" evidence="10">
    <location>
        <begin position="2039"/>
        <end position="2071"/>
    </location>
</feature>
<gene>
    <name evidence="15" type="ORF">PECUL_23A039327</name>
</gene>
<feature type="domain" description="CTCK" evidence="12">
    <location>
        <begin position="5090"/>
        <end position="5193"/>
    </location>
</feature>